<comment type="similarity">
    <text evidence="7">Belongs to the binding-protein-dependent transport system permease family.</text>
</comment>
<evidence type="ECO:0000256" key="4">
    <source>
        <dbReference type="ARBA" id="ARBA00022692"/>
    </source>
</evidence>
<dbReference type="GO" id="GO:0055085">
    <property type="term" value="P:transmembrane transport"/>
    <property type="evidence" value="ECO:0007669"/>
    <property type="project" value="InterPro"/>
</dbReference>
<dbReference type="InterPro" id="IPR035906">
    <property type="entry name" value="MetI-like_sf"/>
</dbReference>
<dbReference type="Gene3D" id="1.10.3720.10">
    <property type="entry name" value="MetI-like"/>
    <property type="match status" value="1"/>
</dbReference>
<feature type="transmembrane region" description="Helical" evidence="7">
    <location>
        <begin position="165"/>
        <end position="184"/>
    </location>
</feature>
<dbReference type="CDD" id="cd06261">
    <property type="entry name" value="TM_PBP2"/>
    <property type="match status" value="1"/>
</dbReference>
<evidence type="ECO:0000313" key="11">
    <source>
        <dbReference type="Proteomes" id="UP000593833"/>
    </source>
</evidence>
<feature type="transmembrane region" description="Helical" evidence="7">
    <location>
        <begin position="103"/>
        <end position="128"/>
    </location>
</feature>
<dbReference type="SUPFAM" id="SSF161098">
    <property type="entry name" value="MetI-like"/>
    <property type="match status" value="1"/>
</dbReference>
<dbReference type="PANTHER" id="PTHR30151:SF0">
    <property type="entry name" value="ABC TRANSPORTER PERMEASE PROTEIN MJ0413-RELATED"/>
    <property type="match status" value="1"/>
</dbReference>
<evidence type="ECO:0000256" key="7">
    <source>
        <dbReference type="RuleBase" id="RU363032"/>
    </source>
</evidence>
<protein>
    <submittedName>
        <fullName evidence="10">ABC transporter permease</fullName>
    </submittedName>
</protein>
<dbReference type="GO" id="GO:0005886">
    <property type="term" value="C:plasma membrane"/>
    <property type="evidence" value="ECO:0007669"/>
    <property type="project" value="UniProtKB-SubCell"/>
</dbReference>
<keyword evidence="5 7" id="KW-1133">Transmembrane helix</keyword>
<dbReference type="Pfam" id="PF00528">
    <property type="entry name" value="BPD_transp_1"/>
    <property type="match status" value="1"/>
</dbReference>
<keyword evidence="4 7" id="KW-0812">Transmembrane</keyword>
<gene>
    <name evidence="10" type="ORF">IM720_27630</name>
</gene>
<feature type="transmembrane region" description="Helical" evidence="7">
    <location>
        <begin position="140"/>
        <end position="159"/>
    </location>
</feature>
<sequence length="293" mass="32344">MSSLKQGRLGTNPAKTTNLSNASELPKRKKPSTNLFVIGKQPVRHVHIALGISTFVVLILGWIAITATGIVPGIFLPSPSGVISRMMDLSASGVLWDDIKVSVYRIAIAFAISSAMSIFIGVFAGCYGFWKGITEPLVDFVRYMPVVAFVPLTILWTGTDDLQKFLIIWIGTFFQQVLMVMDVVKRVPSDFIGLGRTLGMSDRRILAKIVLPSALPGIWDALRISLGWAWTWLVLAELVAATSGLGYRITVSQRFFQTDTIIGYILLLGFLGLITDQAMRAAERVMFRYNRRG</sequence>
<feature type="transmembrane region" description="Helical" evidence="7">
    <location>
        <begin position="48"/>
        <end position="76"/>
    </location>
</feature>
<feature type="domain" description="ABC transmembrane type-1" evidence="9">
    <location>
        <begin position="99"/>
        <end position="279"/>
    </location>
</feature>
<evidence type="ECO:0000256" key="5">
    <source>
        <dbReference type="ARBA" id="ARBA00022989"/>
    </source>
</evidence>
<proteinExistence type="inferred from homology"/>
<evidence type="ECO:0000256" key="6">
    <source>
        <dbReference type="ARBA" id="ARBA00023136"/>
    </source>
</evidence>
<evidence type="ECO:0000313" key="10">
    <source>
        <dbReference type="EMBL" id="QOU04417.1"/>
    </source>
</evidence>
<keyword evidence="2 7" id="KW-0813">Transport</keyword>
<dbReference type="RefSeq" id="WP_193689831.1">
    <property type="nucleotide sequence ID" value="NZ_CP063233.1"/>
</dbReference>
<evidence type="ECO:0000256" key="2">
    <source>
        <dbReference type="ARBA" id="ARBA00022448"/>
    </source>
</evidence>
<dbReference type="PROSITE" id="PS50928">
    <property type="entry name" value="ABC_TM1"/>
    <property type="match status" value="1"/>
</dbReference>
<evidence type="ECO:0000256" key="1">
    <source>
        <dbReference type="ARBA" id="ARBA00004651"/>
    </source>
</evidence>
<reference evidence="10 11" key="1">
    <citation type="submission" date="2020-10" db="EMBL/GenBank/DDBJ databases">
        <title>Complete genome sequence of a novel Pseudomonas fluorescens strain isolated from the flower of kumarahou (Pomaderris kumeraho).</title>
        <authorList>
            <person name="Summers M.C."/>
            <person name="Nowak V."/>
            <person name="Fairhurst M.J."/>
            <person name="Owen J.G."/>
            <person name="Gerth M.L."/>
            <person name="Patrick W.M."/>
        </authorList>
    </citation>
    <scope>NUCLEOTIDE SEQUENCE [LARGE SCALE GENOMIC DNA]</scope>
    <source>
        <strain evidence="10 11">KF1</strain>
    </source>
</reference>
<comment type="subcellular location">
    <subcellularLocation>
        <location evidence="1 7">Cell membrane</location>
        <topology evidence="1 7">Multi-pass membrane protein</topology>
    </subcellularLocation>
</comment>
<dbReference type="PANTHER" id="PTHR30151">
    <property type="entry name" value="ALKANE SULFONATE ABC TRANSPORTER-RELATED, MEMBRANE SUBUNIT"/>
    <property type="match status" value="1"/>
</dbReference>
<feature type="region of interest" description="Disordered" evidence="8">
    <location>
        <begin position="1"/>
        <end position="27"/>
    </location>
</feature>
<name>A0A7M2J450_PSEFL</name>
<evidence type="ECO:0000256" key="8">
    <source>
        <dbReference type="SAM" id="MobiDB-lite"/>
    </source>
</evidence>
<dbReference type="InterPro" id="IPR000515">
    <property type="entry name" value="MetI-like"/>
</dbReference>
<dbReference type="EMBL" id="CP063233">
    <property type="protein sequence ID" value="QOU04417.1"/>
    <property type="molecule type" value="Genomic_DNA"/>
</dbReference>
<organism evidence="10 11">
    <name type="scientific">Pseudomonas fluorescens</name>
    <dbReference type="NCBI Taxonomy" id="294"/>
    <lineage>
        <taxon>Bacteria</taxon>
        <taxon>Pseudomonadati</taxon>
        <taxon>Pseudomonadota</taxon>
        <taxon>Gammaproteobacteria</taxon>
        <taxon>Pseudomonadales</taxon>
        <taxon>Pseudomonadaceae</taxon>
        <taxon>Pseudomonas</taxon>
    </lineage>
</organism>
<evidence type="ECO:0000259" key="9">
    <source>
        <dbReference type="PROSITE" id="PS50928"/>
    </source>
</evidence>
<keyword evidence="6 7" id="KW-0472">Membrane</keyword>
<feature type="transmembrane region" description="Helical" evidence="7">
    <location>
        <begin position="261"/>
        <end position="279"/>
    </location>
</feature>
<dbReference type="AlphaFoldDB" id="A0A7M2J450"/>
<accession>A0A7M2J450</accession>
<keyword evidence="3" id="KW-1003">Cell membrane</keyword>
<evidence type="ECO:0000256" key="3">
    <source>
        <dbReference type="ARBA" id="ARBA00022475"/>
    </source>
</evidence>
<feature type="transmembrane region" description="Helical" evidence="7">
    <location>
        <begin position="228"/>
        <end position="249"/>
    </location>
</feature>
<feature type="compositionally biased region" description="Polar residues" evidence="8">
    <location>
        <begin position="13"/>
        <end position="23"/>
    </location>
</feature>
<dbReference type="Proteomes" id="UP000593833">
    <property type="component" value="Chromosome"/>
</dbReference>